<dbReference type="PANTHER" id="PTHR44366:SF1">
    <property type="entry name" value="UDP-N-ACETYLGLUCOSAMINE--PEPTIDE N-ACETYLGLUCOSAMINYLTRANSFERASE 110 KDA SUBUNIT"/>
    <property type="match status" value="1"/>
</dbReference>
<dbReference type="PANTHER" id="PTHR44366">
    <property type="entry name" value="UDP-N-ACETYLGLUCOSAMINE--PEPTIDE N-ACETYLGLUCOSAMINYLTRANSFERASE 110 KDA SUBUNIT"/>
    <property type="match status" value="1"/>
</dbReference>
<dbReference type="Pfam" id="PF13480">
    <property type="entry name" value="Acetyltransf_6"/>
    <property type="match status" value="1"/>
</dbReference>
<name>A0ABV4Y563_9CYAN</name>
<dbReference type="GO" id="GO:0016746">
    <property type="term" value="F:acyltransferase activity"/>
    <property type="evidence" value="ECO:0007669"/>
    <property type="project" value="UniProtKB-KW"/>
</dbReference>
<feature type="repeat" description="TPR" evidence="1">
    <location>
        <begin position="524"/>
        <end position="557"/>
    </location>
</feature>
<accession>A0ABV4Y563</accession>
<dbReference type="RefSeq" id="WP_413255484.1">
    <property type="nucleotide sequence ID" value="NZ_JBHFNS010000016.1"/>
</dbReference>
<comment type="caution">
    <text evidence="3">The sequence shown here is derived from an EMBL/GenBank/DDBJ whole genome shotgun (WGS) entry which is preliminary data.</text>
</comment>
<dbReference type="InterPro" id="IPR019734">
    <property type="entry name" value="TPR_rpt"/>
</dbReference>
<dbReference type="Pfam" id="PF14559">
    <property type="entry name" value="TPR_19"/>
    <property type="match status" value="1"/>
</dbReference>
<dbReference type="PROSITE" id="PS50005">
    <property type="entry name" value="TPR"/>
    <property type="match status" value="4"/>
</dbReference>
<evidence type="ECO:0000259" key="2">
    <source>
        <dbReference type="Pfam" id="PF13480"/>
    </source>
</evidence>
<dbReference type="Proteomes" id="UP001576776">
    <property type="component" value="Unassembled WGS sequence"/>
</dbReference>
<dbReference type="InterPro" id="IPR011990">
    <property type="entry name" value="TPR-like_helical_dom_sf"/>
</dbReference>
<keyword evidence="1" id="KW-0802">TPR repeat</keyword>
<sequence>MKIDLIDDFAIFKELRENWDSIYAADSQAHFFLSWIWLSGWLEMVHERWFILAAKPDTEDSSYIAFFPLKMLLKYQDGGNFETEIYMVGNSLADYTGLICLPGYEEEVIPAFAAYIQEQLVWSNFNVKSFLQTDTRMSLFLNSFSRDSFKLSQLQVQSLNAEDPDSNVAPYLLLPDDWEKYLQNNVGTNTRQKIRRFLRKVESSNELKITYVNADNFASHSEILLKFWESRWRDKKGDNFDVIMNYYRLILRHCFVNNCLYLSVLWQGDKPLGAIANFIDFEQKSMLFVITGRDQTCKNPPPGLILHADAIRYAIQNGFKVYDFLMGNEEYKYSFGSQDRHLLHFLAKRKNCQPKQQDLQEILALAFQLAVRDHRSNRLTKAEQGYRHILEAQRNHPDALYGLAVLMRQKGEYQEAESLLKDLLQIQPNSIKALFSLANLHQMQNQLSEAIAIYQQILALQPDMIAVYNNLGYAFQQQGKLSDAIASYQKALELQPDCLEADVNLANALYAQGKLDPEKQLHYAEMNKKLGSKSKQVGDLKTAIAYYQQSISMNPDLAEARHNLDLLLQKQNKPQTPNTSQQKVLIHT</sequence>
<dbReference type="Gene3D" id="1.25.40.10">
    <property type="entry name" value="Tetratricopeptide repeat domain"/>
    <property type="match status" value="3"/>
</dbReference>
<feature type="repeat" description="TPR" evidence="1">
    <location>
        <begin position="397"/>
        <end position="430"/>
    </location>
</feature>
<feature type="repeat" description="TPR" evidence="1">
    <location>
        <begin position="431"/>
        <end position="464"/>
    </location>
</feature>
<dbReference type="Pfam" id="PF00515">
    <property type="entry name" value="TPR_1"/>
    <property type="match status" value="1"/>
</dbReference>
<evidence type="ECO:0000313" key="4">
    <source>
        <dbReference type="Proteomes" id="UP001576776"/>
    </source>
</evidence>
<evidence type="ECO:0000256" key="1">
    <source>
        <dbReference type="PROSITE-ProRule" id="PRU00339"/>
    </source>
</evidence>
<feature type="domain" description="BioF2-like acetyltransferase" evidence="2">
    <location>
        <begin position="189"/>
        <end position="332"/>
    </location>
</feature>
<protein>
    <submittedName>
        <fullName evidence="3">GNAT family N-acetyltransferase</fullName>
        <ecNumber evidence="3">2.3.1.-</ecNumber>
    </submittedName>
</protein>
<dbReference type="SUPFAM" id="SSF55729">
    <property type="entry name" value="Acyl-CoA N-acyltransferases (Nat)"/>
    <property type="match status" value="1"/>
</dbReference>
<dbReference type="InterPro" id="IPR038740">
    <property type="entry name" value="BioF2-like_GNAT_dom"/>
</dbReference>
<dbReference type="InterPro" id="IPR016181">
    <property type="entry name" value="Acyl_CoA_acyltransferase"/>
</dbReference>
<dbReference type="Gene3D" id="3.40.630.30">
    <property type="match status" value="1"/>
</dbReference>
<gene>
    <name evidence="3" type="ORF">ACE1B6_01610</name>
</gene>
<dbReference type="Pfam" id="PF13181">
    <property type="entry name" value="TPR_8"/>
    <property type="match status" value="1"/>
</dbReference>
<proteinExistence type="predicted"/>
<dbReference type="EMBL" id="JBHFNS010000016">
    <property type="protein sequence ID" value="MFB2933952.1"/>
    <property type="molecule type" value="Genomic_DNA"/>
</dbReference>
<keyword evidence="3" id="KW-0012">Acyltransferase</keyword>
<dbReference type="SMART" id="SM00028">
    <property type="entry name" value="TPR"/>
    <property type="match status" value="4"/>
</dbReference>
<evidence type="ECO:0000313" key="3">
    <source>
        <dbReference type="EMBL" id="MFB2933952.1"/>
    </source>
</evidence>
<dbReference type="SUPFAM" id="SSF48452">
    <property type="entry name" value="TPR-like"/>
    <property type="match status" value="1"/>
</dbReference>
<dbReference type="EC" id="2.3.1.-" evidence="3"/>
<dbReference type="PROSITE" id="PS50293">
    <property type="entry name" value="TPR_REGION"/>
    <property type="match status" value="1"/>
</dbReference>
<organism evidence="3 4">
    <name type="scientific">Floridaenema fluviatile BLCC-F154</name>
    <dbReference type="NCBI Taxonomy" id="3153640"/>
    <lineage>
        <taxon>Bacteria</taxon>
        <taxon>Bacillati</taxon>
        <taxon>Cyanobacteriota</taxon>
        <taxon>Cyanophyceae</taxon>
        <taxon>Oscillatoriophycideae</taxon>
        <taxon>Aerosakkonematales</taxon>
        <taxon>Aerosakkonemataceae</taxon>
        <taxon>Floridanema</taxon>
        <taxon>Floridanema fluviatile</taxon>
    </lineage>
</organism>
<keyword evidence="3" id="KW-0808">Transferase</keyword>
<dbReference type="InterPro" id="IPR037919">
    <property type="entry name" value="OGT"/>
</dbReference>
<reference evidence="3 4" key="1">
    <citation type="submission" date="2024-09" db="EMBL/GenBank/DDBJ databases">
        <title>Floridaenema gen nov. (Aerosakkonemataceae, Aerosakkonematales ord. nov., Cyanobacteria) from benthic tropical and subtropical fresh waters, with the description of four new species.</title>
        <authorList>
            <person name="Moretto J.A."/>
            <person name="Berthold D.E."/>
            <person name="Lefler F.W."/>
            <person name="Huang I.-S."/>
            <person name="Laughinghouse H. IV."/>
        </authorList>
    </citation>
    <scope>NUCLEOTIDE SEQUENCE [LARGE SCALE GENOMIC DNA]</scope>
    <source>
        <strain evidence="3 4">BLCC-F154</strain>
    </source>
</reference>
<keyword evidence="4" id="KW-1185">Reference proteome</keyword>
<feature type="repeat" description="TPR" evidence="1">
    <location>
        <begin position="465"/>
        <end position="498"/>
    </location>
</feature>